<keyword evidence="2" id="KW-1185">Reference proteome</keyword>
<reference evidence="1 2" key="1">
    <citation type="submission" date="2024-01" db="EMBL/GenBank/DDBJ databases">
        <authorList>
            <person name="Waweru B."/>
        </authorList>
    </citation>
    <scope>NUCLEOTIDE SEQUENCE [LARGE SCALE GENOMIC DNA]</scope>
</reference>
<protein>
    <submittedName>
        <fullName evidence="1">Uncharacterized protein</fullName>
    </submittedName>
</protein>
<dbReference type="EMBL" id="CAWUPB010000893">
    <property type="protein sequence ID" value="CAK7328133.1"/>
    <property type="molecule type" value="Genomic_DNA"/>
</dbReference>
<name>A0AAV1R416_9ROSI</name>
<accession>A0AAV1R416</accession>
<gene>
    <name evidence="1" type="ORF">DCAF_LOCUS5853</name>
</gene>
<proteinExistence type="predicted"/>
<evidence type="ECO:0000313" key="1">
    <source>
        <dbReference type="EMBL" id="CAK7328133.1"/>
    </source>
</evidence>
<evidence type="ECO:0000313" key="2">
    <source>
        <dbReference type="Proteomes" id="UP001314170"/>
    </source>
</evidence>
<sequence>MCGSKFLASSPSPQRVRLRALKEDGDSLPACKHGENRRKLGEAARIGGLYWRLLGYREVELRGWGIAGIGALELLTWRGCRNCKDGFRLE</sequence>
<organism evidence="1 2">
    <name type="scientific">Dovyalis caffra</name>
    <dbReference type="NCBI Taxonomy" id="77055"/>
    <lineage>
        <taxon>Eukaryota</taxon>
        <taxon>Viridiplantae</taxon>
        <taxon>Streptophyta</taxon>
        <taxon>Embryophyta</taxon>
        <taxon>Tracheophyta</taxon>
        <taxon>Spermatophyta</taxon>
        <taxon>Magnoliopsida</taxon>
        <taxon>eudicotyledons</taxon>
        <taxon>Gunneridae</taxon>
        <taxon>Pentapetalae</taxon>
        <taxon>rosids</taxon>
        <taxon>fabids</taxon>
        <taxon>Malpighiales</taxon>
        <taxon>Salicaceae</taxon>
        <taxon>Flacourtieae</taxon>
        <taxon>Dovyalis</taxon>
    </lineage>
</organism>
<dbReference type="AlphaFoldDB" id="A0AAV1R416"/>
<dbReference type="Proteomes" id="UP001314170">
    <property type="component" value="Unassembled WGS sequence"/>
</dbReference>
<comment type="caution">
    <text evidence="1">The sequence shown here is derived from an EMBL/GenBank/DDBJ whole genome shotgun (WGS) entry which is preliminary data.</text>
</comment>